<evidence type="ECO:0000313" key="1">
    <source>
        <dbReference type="EMBL" id="AIX43758.1"/>
    </source>
</evidence>
<dbReference type="EMBL" id="KJ019151">
    <property type="protein sequence ID" value="AIX43758.1"/>
    <property type="molecule type" value="Genomic_DNA"/>
</dbReference>
<sequence>MAKPHTRQELVNYGLRQLGAPVLEINIADEQIDDLLDDTIQHFQERHYDGVVRTYLKYELTKEDIKRGGDFNPMVNPGITTVGPVTYPNPPKQVEDRYIENSNWIHLPDYVIGVEKVFVPPEATGGGGVGYPNLIGPDGGLAGGCGGGGFGGLAGMGYLNGGDMISYFMAKQWMATFDYMFNPDAAIRFNKRMDRLYLDINWRRLSAGNLIVVDCYRALDPEQFVEVYNDSWVKKWFTALLKKQWGQNLMKFKGTRLAGGIEMNGREIYDEGVKELEIIKNDMSSHYELPPLDMIG</sequence>
<evidence type="ECO:0000313" key="2">
    <source>
        <dbReference type="Proteomes" id="UP000185307"/>
    </source>
</evidence>
<reference evidence="1 2" key="1">
    <citation type="submission" date="2013-12" db="EMBL/GenBank/DDBJ databases">
        <title>Ecological redundancy of diverse viral populations within a natural community.</title>
        <authorList>
            <person name="Gregory A.C."/>
            <person name="LaButti K."/>
            <person name="Copeland A."/>
            <person name="Woyke T."/>
            <person name="Sullivan M.B."/>
        </authorList>
    </citation>
    <scope>NUCLEOTIDE SEQUENCE [LARGE SCALE GENOMIC DNA]</scope>
    <source>
        <strain evidence="1">Syn7803C24</strain>
    </source>
</reference>
<gene>
    <name evidence="1" type="ORF">Syn7803C24_119</name>
</gene>
<organism evidence="1 2">
    <name type="scientific">Synechococcus phage ACG-2014f</name>
    <dbReference type="NCBI Taxonomy" id="1493511"/>
    <lineage>
        <taxon>Viruses</taxon>
        <taxon>Duplodnaviria</taxon>
        <taxon>Heunggongvirae</taxon>
        <taxon>Uroviricota</taxon>
        <taxon>Caudoviricetes</taxon>
        <taxon>Pantevenvirales</taxon>
        <taxon>Kyanoviridae</taxon>
        <taxon>Atlauavirus</taxon>
        <taxon>Atlauavirus tusconc8</taxon>
    </lineage>
</organism>
<accession>A0A0E3I626</accession>
<proteinExistence type="predicted"/>
<name>A0A0E3I626_9CAUD</name>
<dbReference type="Proteomes" id="UP000185307">
    <property type="component" value="Segment"/>
</dbReference>
<protein>
    <submittedName>
        <fullName evidence="1">Neck protein</fullName>
    </submittedName>
</protein>